<dbReference type="Proteomes" id="UP000799436">
    <property type="component" value="Unassembled WGS sequence"/>
</dbReference>
<sequence length="441" mass="46192">MSNNPFTNHISPQHSGMSNNPFLNQQTRQGAGVQSARSSFDSVDLAKEGHQPITAMPQQAHTTGASNFSAAQMDRDVNEQMRAWRDPEALNNIQAFDRIQEPDQKRAKRKSLMLYLIIGAIVVGVGILAVVGAVMLSRRSNDAEVGQGSPSGANGTITETVTQTSYLTPTSSSSNSRSLVTEPDMSPSTTTTTVSSSSSKSISVSTTIVTSQSNIVVTASPSSQGTTTVTDVTTNWSWTIVSGSPPASSASTTSTDPTTTSGDHCTTDICVTPVPDPATTTLAISVQDRSADLILSGYTTFTILGLTMIEPIVATEASATATSEVTTTQLTTTTVSPSSSTTSTTPEATATGGIITFCGPQGMECEQKRADIPDIPSPVLLNGTEQIGNATEAFAVYTNGSVVVKPVYNITNSTSLFHKLSGGNASNVVFAEVVQEEKRTW</sequence>
<feature type="region of interest" description="Disordered" evidence="1">
    <location>
        <begin position="241"/>
        <end position="263"/>
    </location>
</feature>
<dbReference type="AlphaFoldDB" id="A0A6G1L725"/>
<keyword evidence="2" id="KW-0812">Transmembrane</keyword>
<feature type="region of interest" description="Disordered" evidence="1">
    <location>
        <begin position="1"/>
        <end position="45"/>
    </location>
</feature>
<evidence type="ECO:0000313" key="3">
    <source>
        <dbReference type="EMBL" id="KAF2768044.1"/>
    </source>
</evidence>
<feature type="compositionally biased region" description="Low complexity" evidence="1">
    <location>
        <begin position="330"/>
        <end position="351"/>
    </location>
</feature>
<keyword evidence="2" id="KW-1133">Transmembrane helix</keyword>
<organism evidence="3 4">
    <name type="scientific">Teratosphaeria nubilosa</name>
    <dbReference type="NCBI Taxonomy" id="161662"/>
    <lineage>
        <taxon>Eukaryota</taxon>
        <taxon>Fungi</taxon>
        <taxon>Dikarya</taxon>
        <taxon>Ascomycota</taxon>
        <taxon>Pezizomycotina</taxon>
        <taxon>Dothideomycetes</taxon>
        <taxon>Dothideomycetidae</taxon>
        <taxon>Mycosphaerellales</taxon>
        <taxon>Teratosphaeriaceae</taxon>
        <taxon>Teratosphaeria</taxon>
    </lineage>
</organism>
<dbReference type="OrthoDB" id="10455118at2759"/>
<gene>
    <name evidence="3" type="ORF">EJ03DRAFT_337182</name>
</gene>
<name>A0A6G1L725_9PEZI</name>
<keyword evidence="2" id="KW-0472">Membrane</keyword>
<protein>
    <submittedName>
        <fullName evidence="3">Uncharacterized protein</fullName>
    </submittedName>
</protein>
<feature type="compositionally biased region" description="Polar residues" evidence="1">
    <location>
        <begin position="148"/>
        <end position="161"/>
    </location>
</feature>
<accession>A0A6G1L725</accession>
<feature type="compositionally biased region" description="Polar residues" evidence="1">
    <location>
        <begin position="1"/>
        <end position="29"/>
    </location>
</feature>
<reference evidence="3" key="1">
    <citation type="journal article" date="2020" name="Stud. Mycol.">
        <title>101 Dothideomycetes genomes: a test case for predicting lifestyles and emergence of pathogens.</title>
        <authorList>
            <person name="Haridas S."/>
            <person name="Albert R."/>
            <person name="Binder M."/>
            <person name="Bloem J."/>
            <person name="Labutti K."/>
            <person name="Salamov A."/>
            <person name="Andreopoulos B."/>
            <person name="Baker S."/>
            <person name="Barry K."/>
            <person name="Bills G."/>
            <person name="Bluhm B."/>
            <person name="Cannon C."/>
            <person name="Castanera R."/>
            <person name="Culley D."/>
            <person name="Daum C."/>
            <person name="Ezra D."/>
            <person name="Gonzalez J."/>
            <person name="Henrissat B."/>
            <person name="Kuo A."/>
            <person name="Liang C."/>
            <person name="Lipzen A."/>
            <person name="Lutzoni F."/>
            <person name="Magnuson J."/>
            <person name="Mondo S."/>
            <person name="Nolan M."/>
            <person name="Ohm R."/>
            <person name="Pangilinan J."/>
            <person name="Park H.-J."/>
            <person name="Ramirez L."/>
            <person name="Alfaro M."/>
            <person name="Sun H."/>
            <person name="Tritt A."/>
            <person name="Yoshinaga Y."/>
            <person name="Zwiers L.-H."/>
            <person name="Turgeon B."/>
            <person name="Goodwin S."/>
            <person name="Spatafora J."/>
            <person name="Crous P."/>
            <person name="Grigoriev I."/>
        </authorList>
    </citation>
    <scope>NUCLEOTIDE SEQUENCE</scope>
    <source>
        <strain evidence="3">CBS 116005</strain>
    </source>
</reference>
<evidence type="ECO:0000256" key="2">
    <source>
        <dbReference type="SAM" id="Phobius"/>
    </source>
</evidence>
<feature type="compositionally biased region" description="Low complexity" evidence="1">
    <location>
        <begin position="162"/>
        <end position="178"/>
    </location>
</feature>
<feature type="compositionally biased region" description="Low complexity" evidence="1">
    <location>
        <begin position="242"/>
        <end position="263"/>
    </location>
</feature>
<feature type="compositionally biased region" description="Low complexity" evidence="1">
    <location>
        <begin position="186"/>
        <end position="197"/>
    </location>
</feature>
<feature type="region of interest" description="Disordered" evidence="1">
    <location>
        <begin position="330"/>
        <end position="353"/>
    </location>
</feature>
<dbReference type="EMBL" id="ML995848">
    <property type="protein sequence ID" value="KAF2768044.1"/>
    <property type="molecule type" value="Genomic_DNA"/>
</dbReference>
<keyword evidence="4" id="KW-1185">Reference proteome</keyword>
<proteinExistence type="predicted"/>
<evidence type="ECO:0000256" key="1">
    <source>
        <dbReference type="SAM" id="MobiDB-lite"/>
    </source>
</evidence>
<evidence type="ECO:0000313" key="4">
    <source>
        <dbReference type="Proteomes" id="UP000799436"/>
    </source>
</evidence>
<feature type="region of interest" description="Disordered" evidence="1">
    <location>
        <begin position="142"/>
        <end position="197"/>
    </location>
</feature>
<feature type="transmembrane region" description="Helical" evidence="2">
    <location>
        <begin position="112"/>
        <end position="136"/>
    </location>
</feature>